<keyword evidence="12" id="KW-0460">Magnesium</keyword>
<dbReference type="PROSITE" id="PS00383">
    <property type="entry name" value="TYR_PHOSPHATASE_1"/>
    <property type="match status" value="1"/>
</dbReference>
<dbReference type="PRINTS" id="PR01909">
    <property type="entry name" value="ADSPHPHTASEA"/>
</dbReference>
<dbReference type="GO" id="GO:0005524">
    <property type="term" value="F:ATP binding"/>
    <property type="evidence" value="ECO:0007669"/>
    <property type="project" value="InterPro"/>
</dbReference>
<comment type="catalytic activity">
    <reaction evidence="18 21">
        <text>RNA(n) + a ribonucleoside 5'-triphosphate = RNA(n+1) + diphosphate</text>
        <dbReference type="Rhea" id="RHEA:21248"/>
        <dbReference type="Rhea" id="RHEA-COMP:14527"/>
        <dbReference type="Rhea" id="RHEA-COMP:17342"/>
        <dbReference type="ChEBI" id="CHEBI:33019"/>
        <dbReference type="ChEBI" id="CHEBI:61557"/>
        <dbReference type="ChEBI" id="CHEBI:140395"/>
        <dbReference type="EC" id="2.7.7.6"/>
    </reaction>
</comment>
<dbReference type="InterPro" id="IPR000340">
    <property type="entry name" value="Dual-sp_phosphatase_cat-dom"/>
</dbReference>
<dbReference type="Gene3D" id="3.30.70.2850">
    <property type="match status" value="1"/>
</dbReference>
<dbReference type="CDD" id="cd14515">
    <property type="entry name" value="DUSP3-like"/>
    <property type="match status" value="1"/>
</dbReference>
<evidence type="ECO:0000256" key="3">
    <source>
        <dbReference type="ARBA" id="ARBA00008601"/>
    </source>
</evidence>
<dbReference type="InterPro" id="IPR001772">
    <property type="entry name" value="KA1_dom"/>
</dbReference>
<keyword evidence="10" id="KW-0378">Hydrolase</keyword>
<evidence type="ECO:0000256" key="2">
    <source>
        <dbReference type="ARBA" id="ARBA00006460"/>
    </source>
</evidence>
<dbReference type="InterPro" id="IPR047107">
    <property type="entry name" value="DNA-dir_RNA_pol1_lsu_C"/>
</dbReference>
<evidence type="ECO:0000256" key="10">
    <source>
        <dbReference type="ARBA" id="ARBA00022801"/>
    </source>
</evidence>
<dbReference type="Pfam" id="PF05000">
    <property type="entry name" value="RNA_pol_Rpb1_4"/>
    <property type="match status" value="1"/>
</dbReference>
<dbReference type="Pfam" id="PF23312">
    <property type="entry name" value="UBA_SIK3"/>
    <property type="match status" value="1"/>
</dbReference>
<evidence type="ECO:0000256" key="5">
    <source>
        <dbReference type="ARBA" id="ARBA00022478"/>
    </source>
</evidence>
<dbReference type="Gene3D" id="1.10.510.10">
    <property type="entry name" value="Transferase(Phosphotransferase) domain 1"/>
    <property type="match status" value="1"/>
</dbReference>
<dbReference type="Gene3D" id="1.10.150.390">
    <property type="match status" value="1"/>
</dbReference>
<feature type="compositionally biased region" description="Polar residues" evidence="22">
    <location>
        <begin position="560"/>
        <end position="571"/>
    </location>
</feature>
<dbReference type="GO" id="GO:0006351">
    <property type="term" value="P:DNA-templated transcription"/>
    <property type="evidence" value="ECO:0007669"/>
    <property type="project" value="InterPro"/>
</dbReference>
<evidence type="ECO:0000313" key="28">
    <source>
        <dbReference type="EMBL" id="KAH0809994.1"/>
    </source>
</evidence>
<dbReference type="InterPro" id="IPR029021">
    <property type="entry name" value="Prot-tyrosine_phosphatase-like"/>
</dbReference>
<comment type="catalytic activity">
    <reaction evidence="17">
        <text>O-phospho-L-threonyl-[protein] + H2O = L-threonyl-[protein] + phosphate</text>
        <dbReference type="Rhea" id="RHEA:47004"/>
        <dbReference type="Rhea" id="RHEA-COMP:11060"/>
        <dbReference type="Rhea" id="RHEA-COMP:11605"/>
        <dbReference type="ChEBI" id="CHEBI:15377"/>
        <dbReference type="ChEBI" id="CHEBI:30013"/>
        <dbReference type="ChEBI" id="CHEBI:43474"/>
        <dbReference type="ChEBI" id="CHEBI:61977"/>
        <dbReference type="EC" id="3.1.3.16"/>
    </reaction>
</comment>
<dbReference type="InterPro" id="IPR000722">
    <property type="entry name" value="RNA_pol_asu"/>
</dbReference>
<evidence type="ECO:0000256" key="6">
    <source>
        <dbReference type="ARBA" id="ARBA00022553"/>
    </source>
</evidence>
<dbReference type="Pfam" id="PF00782">
    <property type="entry name" value="DSPc"/>
    <property type="match status" value="1"/>
</dbReference>
<accession>A0A8J6L373</accession>
<feature type="domain" description="Tyrosine-protein phosphatase" evidence="26">
    <location>
        <begin position="1147"/>
        <end position="1297"/>
    </location>
</feature>
<dbReference type="InterPro" id="IPR038120">
    <property type="entry name" value="Rpb1_funnel_sf"/>
</dbReference>
<dbReference type="InterPro" id="IPR000387">
    <property type="entry name" value="Tyr_Pase_dom"/>
</dbReference>
<feature type="active site" description="Phosphocysteine intermediate" evidence="20">
    <location>
        <position position="1242"/>
    </location>
</feature>
<evidence type="ECO:0000256" key="21">
    <source>
        <dbReference type="RuleBase" id="RU004279"/>
    </source>
</evidence>
<evidence type="ECO:0000256" key="23">
    <source>
        <dbReference type="SAM" id="SignalP"/>
    </source>
</evidence>
<sequence>MIFFCFQSLGVVLYVLVCGSLPFDGRTLHDLRNVVIEGKFRIPFFMSQDCEYLIRHMLVVDPDKRLTMSQIAKHRWLANTPPVDTGPERELQLNKTVIDHMLQLPNLNQAMVLQSLKNNTFDHIHAIYNLLLDKLHQRTINFQSKISQQRRGEDHGCDYLHTRPPKINERSESFNEQQLVTHLAGEARQAADHQVEESFNYRRESFNENCLRREEAKERRRSFNESISEDGGSPFVSMPTIPAVYLVDDGDNQPLEKVPDRVYALRIVIDRFQFKEMDQDASEEACSLSVPSTSTGYSSCGSSGDKYLTVRRHTVGPGDSAHEQVLETHYMAQAQQDPNGAKLLPHTNLPLHLPILGQQNPHYFGGKDPHLLKPPTVLNAAGGFGRRASDGGANLHMAWGTPGSHEQLSMMSTSSSGNPSLSSGTVTQPLEHSQPALDELAAVARYMQGRGNAKRHTMANPEDVHSLQSGGASGGRTRRTGLLTVMERPPVIPPEVVMEVEARMKRNYMPPMLPQRKHSRHAVKPHLPTVQELQGREPKSMERFSPVRRGSEGSASGSRTLSPSTPQQECQRLQRGLQARSSPPRSIPGSPIHQLVSDSQVRHQMTECSSPIHQFYPSEPARDPTLGLPPESYQAYDPNRSFGNSPLHTSPFNTSPSSNLNSPIQQNLFSQVPNLTMYSGTNSPIMNPLLSPSTSPVFGNYVQTQTAPGSISSITQGISGLNTTGSITQGTPSTNLQLEIRNQQMQDDKMDTSYATSLGSFQPNFLHQTHHMHHILTIHNHRSLTNSPISNPGSPGLDMIQEELPHVHSVAKSDPQNVGHPQISVTDVLGSEVTLVAGSDTSEDSMDSLDNQKIPKIPSFVISEPSENLPSITKGIGRKTSQENDDSKFFSKPHDSGEPQQGDEFFLRRNSDKSSCYSDDSLSNDSLSIGNQSPSSSSNTQSSHACDSDIRSRPVDNAWEKMQISHELTNSGTSNFQIFQNLKLGLEDDNSNNQEGGGAGGYFHVADTNLHKNSGSFEFELSEVCSKLQSTDILEMVKRTIDDQIPPKTYSSSEDVSDRLALEYEGGIQIELKVIDKRKDSKGLKMRRISGDHLVYNQLCQQLISCMTGTLRPKSDEVITGEYLDDLLNGISMTVTTNHDSKLSEAHDVNLITPGLYLGDRYTSKDKRFLVRNGFTHVLNAAEGTDEYQVNTNQYYFRDAKIKYLGIPGHDRPSWNISVYFDEAARFIDQAVKSGGKVLVHCVVGISRSATLVIAYLMICKGMNAAEALVYTFKRRKVYPNRGFLNQLAQLNSNNRNENTPKHCAFDSVQFSVFTKEEIEKICVTKICTPLTLDPLGHPLPGGLYDKTLGPMTERSEPCGTCRKNLYFCPGHFGYIELPLPVVNPIFYRIIGTILRMACLSCFRLQIPEHVKFCISLQMKLLDCGLVTEAHEVANAISASIEVHESLENIPEEELAPIRKYETLVKECETVQLSKNTEMLRHQFVHEMLREIKPNMTCLHCKSSMDKVQILRNRVILGNRKSDKSDGSRVKASEAKYVTPDESRQYMRQIWEQEKDMMRELVAVLRGIEGDHPTDVFYWDTIPVVPPNMRPVNVVNDRISEHPLSTMYKSIVHNTILLRLIIQVVKSKGELDDLPTEARGAYNIAPGKSPVEKLNGAWEVLQSDVDALVDSSHLRNLSGGNGLKQIIEKKSGIIRMHMMGKRVNFAARSVITPDPNLNIDEIGIPEAFAKHLTYPVPVTTWNVEELRKMIKNGPTQHPGAVMVEYEDGTIKRINPQNTAQQESILKSLLTPDKVVGFRGVKRVHRHLCNGDVLLLNRQPTLHKPSIMAHTARVLKGEKTLRLHYANCKAYNADFDGDEMNAHFPQNELARSEAYNLVNVCHQYLVPKDGTPLSGLIQDHMIAGVKLSLRGRFFTESDYKQLVFQALSFKSGKITLLRPSIVKPRALWSGKQILSTVIINVIPEGQELINMTATAKIGAKAWESARPRSWKAGGTPFKNPNCMSEAEVVIRDGQLLVGVLDKTHYGATPYGLVHCIYELYGAVYATRLLSALAKLFTCFLQKEGFTLGVHDIVAVPKADAKRRRIIEKSRTIGVEVVSGALDLTPDTPLEEIVEKMKESRVKNPKFRATLDRQYKSTLDSYTNDINKSCLPGGLVCRFPDNNLQLMVQSGAKGTTVNTMQISCLLGQIELEGKRPPVMISGKSLPSFPIFEFTPRAGGFIDGRFMTGIQPQEFFFHCMAGREGLIDTAVKTSRSGYLQRCLIKHLEGLTVGYDMTVRDSDRSVIQFLYGEDGMDISKVQFLNEKQLGFLADNAKGMVDKKVLKSLKDEDQALIKEHKKRVMGFVLREWREKFGKGIAKERKSPFALFSSVVRSKVKDPKFGRKEMVKAWRKSDDDVKEKEQCEPCPDPINAIYQPDHHFGSLNEKIEELVESFRCEDKKQSKRFENMMKIKAMRAMCAPGEPVGLLAAQSVGEPSTQMTLNTFHFAGRGEMNVTLGIPRLREILMMASKNIKTPSMEIPFLPVEGLEEKADNLRKLLTKVVVADVLEKVDVTVELKVQPIRQNQYTLKFQFLPRKLYQDDYCVGPKYILKHMTKKFFGEMFTAIRKHSKIVSNFVVVDEEKRQTASKNGEEGEGNEGNNAQEDSSDEEPEDVEDAKSGNKFKQVHDDQEPEEEEREESENEDDEERLKETGEDEGVDTTVVESYTFAQNYVYDKKKHRWCEITFGVSTLDKSEEGALPLNYKKLDLTAILKDVASKSVLWETSSIKRAITYMKNDSLTLRTDGINILEMSKHRGILDLNKLYCNDIHKMAETYGIEAAMKIIVKEVKDVFNVYGIKVDPRHLSLIADYMTFNGSFEPLSRTGMDNSASPLQQMSFESSLTFLKNATTGGKSDSLRNPSSCLMVGKPCLTGTGCFEVMHKFTMDS</sequence>
<dbReference type="PROSITE" id="PS50032">
    <property type="entry name" value="KA1"/>
    <property type="match status" value="1"/>
</dbReference>
<dbReference type="PANTHER" id="PTHR19376">
    <property type="entry name" value="DNA-DIRECTED RNA POLYMERASE"/>
    <property type="match status" value="1"/>
</dbReference>
<dbReference type="InterPro" id="IPR006592">
    <property type="entry name" value="RNA_pol_N"/>
</dbReference>
<dbReference type="Gene3D" id="1.10.274.100">
    <property type="entry name" value="RNA polymerase Rpb1, domain 3"/>
    <property type="match status" value="1"/>
</dbReference>
<evidence type="ECO:0000259" key="24">
    <source>
        <dbReference type="PROSITE" id="PS50011"/>
    </source>
</evidence>
<dbReference type="InterPro" id="IPR020405">
    <property type="entry name" value="Atypical_DUSP_subfamA"/>
</dbReference>
<feature type="compositionally biased region" description="Basic residues" evidence="22">
    <location>
        <begin position="515"/>
        <end position="524"/>
    </location>
</feature>
<dbReference type="SMART" id="SM00663">
    <property type="entry name" value="RPOLA_N"/>
    <property type="match status" value="1"/>
</dbReference>
<comment type="subunit">
    <text evidence="4">Component of the RNA polymerase I (Pol I) complex consisting of at least 13 subunits.</text>
</comment>
<evidence type="ECO:0000256" key="7">
    <source>
        <dbReference type="ARBA" id="ARBA00022679"/>
    </source>
</evidence>
<feature type="domain" description="Tyrosine specific protein phosphatases" evidence="27">
    <location>
        <begin position="1219"/>
        <end position="1276"/>
    </location>
</feature>
<dbReference type="InterPro" id="IPR042102">
    <property type="entry name" value="RNA_pol_Rpb1_3_sf"/>
</dbReference>
<comment type="subcellular location">
    <subcellularLocation>
        <location evidence="1">Nucleus</location>
        <location evidence="1">Nucleolus</location>
    </subcellularLocation>
</comment>
<feature type="compositionally biased region" description="Low complexity" evidence="22">
    <location>
        <begin position="408"/>
        <end position="425"/>
    </location>
</feature>
<evidence type="ECO:0000256" key="17">
    <source>
        <dbReference type="ARBA" id="ARBA00048336"/>
    </source>
</evidence>
<reference evidence="28" key="2">
    <citation type="submission" date="2021-08" db="EMBL/GenBank/DDBJ databases">
        <authorList>
            <person name="Eriksson T."/>
        </authorList>
    </citation>
    <scope>NUCLEOTIDE SEQUENCE</scope>
    <source>
        <strain evidence="28">Stoneville</strain>
        <tissue evidence="28">Whole head</tissue>
    </source>
</reference>
<keyword evidence="14 21" id="KW-0804">Transcription</keyword>
<keyword evidence="7 21" id="KW-0808">Transferase</keyword>
<evidence type="ECO:0000256" key="14">
    <source>
        <dbReference type="ARBA" id="ARBA00023163"/>
    </source>
</evidence>
<evidence type="ECO:0000259" key="27">
    <source>
        <dbReference type="PROSITE" id="PS50056"/>
    </source>
</evidence>
<dbReference type="Gene3D" id="4.10.860.120">
    <property type="entry name" value="RNA polymerase II, clamp domain"/>
    <property type="match status" value="1"/>
</dbReference>
<keyword evidence="11" id="KW-0862">Zinc</keyword>
<feature type="compositionally biased region" description="Acidic residues" evidence="22">
    <location>
        <begin position="2642"/>
        <end position="2652"/>
    </location>
</feature>
<evidence type="ECO:0000256" key="20">
    <source>
        <dbReference type="PIRSR" id="PIRSR620405-1"/>
    </source>
</evidence>
<dbReference type="Gene3D" id="2.40.40.20">
    <property type="match status" value="1"/>
</dbReference>
<dbReference type="FunFam" id="1.10.274.100:FF:000012">
    <property type="entry name" value="DNA-directed RNA polymerase subunit"/>
    <property type="match status" value="1"/>
</dbReference>
<dbReference type="InterPro" id="IPR016130">
    <property type="entry name" value="Tyr_Pase_AS"/>
</dbReference>
<feature type="compositionally biased region" description="Low complexity" evidence="22">
    <location>
        <begin position="913"/>
        <end position="943"/>
    </location>
</feature>
<evidence type="ECO:0000256" key="19">
    <source>
        <dbReference type="ARBA" id="ARBA00053996"/>
    </source>
</evidence>
<evidence type="ECO:0000256" key="4">
    <source>
        <dbReference type="ARBA" id="ARBA00011251"/>
    </source>
</evidence>
<feature type="compositionally biased region" description="Acidic residues" evidence="22">
    <location>
        <begin position="2667"/>
        <end position="2683"/>
    </location>
</feature>
<proteinExistence type="inferred from homology"/>
<dbReference type="Gene3D" id="3.30.1490.180">
    <property type="entry name" value="RNA polymerase ii"/>
    <property type="match status" value="1"/>
</dbReference>
<keyword evidence="9" id="KW-0479">Metal-binding</keyword>
<dbReference type="InterPro" id="IPR007080">
    <property type="entry name" value="RNA_pol_Rpb1_1"/>
</dbReference>
<evidence type="ECO:0000259" key="25">
    <source>
        <dbReference type="PROSITE" id="PS50032"/>
    </source>
</evidence>
<dbReference type="SUPFAM" id="SSF52799">
    <property type="entry name" value="(Phosphotyrosine protein) phosphatases II"/>
    <property type="match status" value="1"/>
</dbReference>
<feature type="domain" description="KA1" evidence="25">
    <location>
        <begin position="1061"/>
        <end position="1109"/>
    </location>
</feature>
<dbReference type="PROSITE" id="PS50011">
    <property type="entry name" value="PROTEIN_KINASE_DOM"/>
    <property type="match status" value="1"/>
</dbReference>
<keyword evidence="15" id="KW-0539">Nucleus</keyword>
<dbReference type="InterPro" id="IPR011009">
    <property type="entry name" value="Kinase-like_dom_sf"/>
</dbReference>
<dbReference type="CDD" id="cd01435">
    <property type="entry name" value="RNAP_I_RPA1_N"/>
    <property type="match status" value="1"/>
</dbReference>
<dbReference type="GO" id="GO:0004722">
    <property type="term" value="F:protein serine/threonine phosphatase activity"/>
    <property type="evidence" value="ECO:0007669"/>
    <property type="project" value="UniProtKB-EC"/>
</dbReference>
<evidence type="ECO:0000256" key="16">
    <source>
        <dbReference type="ARBA" id="ARBA00047761"/>
    </source>
</evidence>
<dbReference type="InterPro" id="IPR057380">
    <property type="entry name" value="UBA_SIK1/2/3"/>
</dbReference>
<dbReference type="GO" id="GO:0003677">
    <property type="term" value="F:DNA binding"/>
    <property type="evidence" value="ECO:0007669"/>
    <property type="project" value="InterPro"/>
</dbReference>
<dbReference type="InterPro" id="IPR007066">
    <property type="entry name" value="RNA_pol_Rpb1_3"/>
</dbReference>
<keyword evidence="8 21" id="KW-0548">Nucleotidyltransferase</keyword>
<evidence type="ECO:0000256" key="22">
    <source>
        <dbReference type="SAM" id="MobiDB-lite"/>
    </source>
</evidence>
<feature type="region of interest" description="Disordered" evidence="22">
    <location>
        <begin position="406"/>
        <end position="428"/>
    </location>
</feature>
<evidence type="ECO:0000256" key="18">
    <source>
        <dbReference type="ARBA" id="ARBA00048552"/>
    </source>
</evidence>
<evidence type="ECO:0000256" key="11">
    <source>
        <dbReference type="ARBA" id="ARBA00022833"/>
    </source>
</evidence>
<organism evidence="28 29">
    <name type="scientific">Tenebrio molitor</name>
    <name type="common">Yellow mealworm beetle</name>
    <dbReference type="NCBI Taxonomy" id="7067"/>
    <lineage>
        <taxon>Eukaryota</taxon>
        <taxon>Metazoa</taxon>
        <taxon>Ecdysozoa</taxon>
        <taxon>Arthropoda</taxon>
        <taxon>Hexapoda</taxon>
        <taxon>Insecta</taxon>
        <taxon>Pterygota</taxon>
        <taxon>Neoptera</taxon>
        <taxon>Endopterygota</taxon>
        <taxon>Coleoptera</taxon>
        <taxon>Polyphaga</taxon>
        <taxon>Cucujiformia</taxon>
        <taxon>Tenebrionidae</taxon>
        <taxon>Tenebrio</taxon>
    </lineage>
</organism>
<evidence type="ECO:0000256" key="12">
    <source>
        <dbReference type="ARBA" id="ARBA00022842"/>
    </source>
</evidence>
<feature type="compositionally biased region" description="Low complexity" evidence="22">
    <location>
        <begin position="580"/>
        <end position="592"/>
    </location>
</feature>
<keyword evidence="6" id="KW-0597">Phosphoprotein</keyword>
<keyword evidence="13" id="KW-0904">Protein phosphatase</keyword>
<feature type="region of interest" description="Disordered" evidence="22">
    <location>
        <begin position="857"/>
        <end position="950"/>
    </location>
</feature>
<dbReference type="InterPro" id="IPR020422">
    <property type="entry name" value="TYR_PHOSPHATASE_DUAL_dom"/>
</dbReference>
<dbReference type="PANTHER" id="PTHR19376:SF11">
    <property type="entry name" value="DNA-DIRECTED RNA POLYMERASE I SUBUNIT RPA1"/>
    <property type="match status" value="1"/>
</dbReference>
<dbReference type="Gene3D" id="3.90.190.10">
    <property type="entry name" value="Protein tyrosine phosphatase superfamily"/>
    <property type="match status" value="1"/>
</dbReference>
<dbReference type="EC" id="2.7.7.6" evidence="21"/>
<dbReference type="InterPro" id="IPR045867">
    <property type="entry name" value="DNA-dir_RpoC_beta_prime"/>
</dbReference>
<keyword evidence="29" id="KW-1185">Reference proteome</keyword>
<dbReference type="Pfam" id="PF00623">
    <property type="entry name" value="RNA_pol_Rpb1_2"/>
    <property type="match status" value="1"/>
</dbReference>
<evidence type="ECO:0000256" key="15">
    <source>
        <dbReference type="ARBA" id="ARBA00023242"/>
    </source>
</evidence>
<dbReference type="EMBL" id="JABDTM020027787">
    <property type="protein sequence ID" value="KAH0809994.1"/>
    <property type="molecule type" value="Genomic_DNA"/>
</dbReference>
<dbReference type="SMART" id="SM00195">
    <property type="entry name" value="DSPc"/>
    <property type="match status" value="1"/>
</dbReference>
<dbReference type="PROSITE" id="PS50056">
    <property type="entry name" value="TYR_PHOSPHATASE_2"/>
    <property type="match status" value="1"/>
</dbReference>
<dbReference type="InterPro" id="IPR007083">
    <property type="entry name" value="RNA_pol_Rpb1_4"/>
</dbReference>
<dbReference type="InterPro" id="IPR007081">
    <property type="entry name" value="RNA_pol_Rpb1_5"/>
</dbReference>
<reference evidence="28" key="1">
    <citation type="journal article" date="2020" name="J Insects Food Feed">
        <title>The yellow mealworm (Tenebrio molitor) genome: a resource for the emerging insects as food and feed industry.</title>
        <authorList>
            <person name="Eriksson T."/>
            <person name="Andere A."/>
            <person name="Kelstrup H."/>
            <person name="Emery V."/>
            <person name="Picard C."/>
        </authorList>
    </citation>
    <scope>NUCLEOTIDE SEQUENCE</scope>
    <source>
        <strain evidence="28">Stoneville</strain>
        <tissue evidence="28">Whole head</tissue>
    </source>
</reference>
<dbReference type="InterPro" id="IPR015699">
    <property type="entry name" value="DNA-dir_RNA_pol1_lsu_N"/>
</dbReference>
<evidence type="ECO:0000256" key="8">
    <source>
        <dbReference type="ARBA" id="ARBA00022695"/>
    </source>
</evidence>
<comment type="catalytic activity">
    <reaction evidence="16">
        <text>O-phospho-L-seryl-[protein] + H2O = L-seryl-[protein] + phosphate</text>
        <dbReference type="Rhea" id="RHEA:20629"/>
        <dbReference type="Rhea" id="RHEA-COMP:9863"/>
        <dbReference type="Rhea" id="RHEA-COMP:11604"/>
        <dbReference type="ChEBI" id="CHEBI:15377"/>
        <dbReference type="ChEBI" id="CHEBI:29999"/>
        <dbReference type="ChEBI" id="CHEBI:43474"/>
        <dbReference type="ChEBI" id="CHEBI:83421"/>
        <dbReference type="EC" id="3.1.3.16"/>
    </reaction>
</comment>
<dbReference type="GO" id="GO:0046872">
    <property type="term" value="F:metal ion binding"/>
    <property type="evidence" value="ECO:0007669"/>
    <property type="project" value="UniProtKB-KW"/>
</dbReference>
<gene>
    <name evidence="28" type="ORF">GEV33_012799</name>
</gene>
<dbReference type="CDD" id="cd14338">
    <property type="entry name" value="UBA_SIK"/>
    <property type="match status" value="1"/>
</dbReference>
<dbReference type="Gene3D" id="6.10.250.2940">
    <property type="match status" value="1"/>
</dbReference>
<dbReference type="SUPFAM" id="SSF56112">
    <property type="entry name" value="Protein kinase-like (PK-like)"/>
    <property type="match status" value="1"/>
</dbReference>
<feature type="region of interest" description="Disordered" evidence="22">
    <location>
        <begin position="511"/>
        <end position="660"/>
    </location>
</feature>
<comment type="similarity">
    <text evidence="3">Belongs to the protein-tyrosine phosphatase family. Non-receptor class dual specificity subfamily.</text>
</comment>
<comment type="function">
    <text evidence="19">DNA-dependent RNA polymerase catalyzes the transcription of DNA into RNA using the four ribonucleoside triphosphates as substrates. Largest and catalytic core component of RNA polymerase I which synthesizes ribosomal RNA precursors. Forms the polymerase active center together with the second largest subunit. A single stranded DNA template strand of the promoter is positioned within the central active site cleft of Pol I. A bridging helix emanates from RPA1 and crosses the cleft near the catalytic site and is thought to promote translocation of Pol I by acting as a ratchet that moves the RNA-DNA hybrid through the active site by switching from straight to bent conformations at each step of nucleotide addition.</text>
</comment>
<dbReference type="InterPro" id="IPR000719">
    <property type="entry name" value="Prot_kinase_dom"/>
</dbReference>
<dbReference type="CDD" id="cd02735">
    <property type="entry name" value="RNAP_I_Rpa1_C"/>
    <property type="match status" value="1"/>
</dbReference>
<protein>
    <recommendedName>
        <fullName evidence="21">DNA-directed RNA polymerase subunit</fullName>
        <ecNumber evidence="21">2.7.7.6</ecNumber>
    </recommendedName>
</protein>
<dbReference type="GO" id="GO:0005736">
    <property type="term" value="C:RNA polymerase I complex"/>
    <property type="evidence" value="ECO:0007669"/>
    <property type="project" value="TreeGrafter"/>
</dbReference>
<dbReference type="Pfam" id="PF04997">
    <property type="entry name" value="RNA_pol_Rpb1_1"/>
    <property type="match status" value="1"/>
</dbReference>
<dbReference type="GO" id="GO:0003899">
    <property type="term" value="F:DNA-directed RNA polymerase activity"/>
    <property type="evidence" value="ECO:0007669"/>
    <property type="project" value="UniProtKB-EC"/>
</dbReference>
<evidence type="ECO:0000313" key="29">
    <source>
        <dbReference type="Proteomes" id="UP000719412"/>
    </source>
</evidence>
<evidence type="ECO:0000256" key="9">
    <source>
        <dbReference type="ARBA" id="ARBA00022723"/>
    </source>
</evidence>
<feature type="compositionally biased region" description="Polar residues" evidence="22">
    <location>
        <begin position="641"/>
        <end position="660"/>
    </location>
</feature>
<dbReference type="Proteomes" id="UP000719412">
    <property type="component" value="Unassembled WGS sequence"/>
</dbReference>
<keyword evidence="23" id="KW-0732">Signal</keyword>
<dbReference type="PRINTS" id="PR01908">
    <property type="entry name" value="ADSPHPHTASE"/>
</dbReference>
<dbReference type="Pfam" id="PF04983">
    <property type="entry name" value="RNA_pol_Rpb1_3"/>
    <property type="match status" value="1"/>
</dbReference>
<comment type="caution">
    <text evidence="28">The sequence shown here is derived from an EMBL/GenBank/DDBJ whole genome shotgun (WGS) entry which is preliminary data.</text>
</comment>
<dbReference type="PROSITE" id="PS50054">
    <property type="entry name" value="TYR_PHOSPHATASE_DUAL"/>
    <property type="match status" value="1"/>
</dbReference>
<dbReference type="Pfam" id="PF04998">
    <property type="entry name" value="RNA_pol_Rpb1_5"/>
    <property type="match status" value="1"/>
</dbReference>
<evidence type="ECO:0000259" key="26">
    <source>
        <dbReference type="PROSITE" id="PS50054"/>
    </source>
</evidence>
<dbReference type="Gene3D" id="6.20.50.80">
    <property type="match status" value="1"/>
</dbReference>
<dbReference type="GO" id="GO:0008138">
    <property type="term" value="F:protein tyrosine/serine/threonine phosphatase activity"/>
    <property type="evidence" value="ECO:0007669"/>
    <property type="project" value="InterPro"/>
</dbReference>
<dbReference type="SUPFAM" id="SSF64484">
    <property type="entry name" value="beta and beta-prime subunits of DNA dependent RNA-polymerase"/>
    <property type="match status" value="1"/>
</dbReference>
<feature type="signal peptide" evidence="23">
    <location>
        <begin position="1"/>
        <end position="20"/>
    </location>
</feature>
<evidence type="ECO:0000256" key="1">
    <source>
        <dbReference type="ARBA" id="ARBA00004604"/>
    </source>
</evidence>
<evidence type="ECO:0000256" key="13">
    <source>
        <dbReference type="ARBA" id="ARBA00022912"/>
    </source>
</evidence>
<name>A0A8J6L373_TENMO</name>
<feature type="region of interest" description="Disordered" evidence="22">
    <location>
        <begin position="2621"/>
        <end position="2695"/>
    </location>
</feature>
<keyword evidence="5 21" id="KW-0240">DNA-directed RNA polymerase</keyword>
<dbReference type="FunFam" id="2.40.40.20:FF:000019">
    <property type="entry name" value="DNA-directed RNA polymerase II subunit RPB1"/>
    <property type="match status" value="1"/>
</dbReference>
<dbReference type="Gene3D" id="1.10.132.30">
    <property type="match status" value="1"/>
</dbReference>
<feature type="compositionally biased region" description="Basic and acidic residues" evidence="22">
    <location>
        <begin position="880"/>
        <end position="897"/>
    </location>
</feature>
<feature type="domain" description="Protein kinase" evidence="24">
    <location>
        <begin position="1"/>
        <end position="77"/>
    </location>
</feature>
<comment type="similarity">
    <text evidence="2 21">Belongs to the RNA polymerase beta' chain family.</text>
</comment>
<dbReference type="GO" id="GO:0004672">
    <property type="term" value="F:protein kinase activity"/>
    <property type="evidence" value="ECO:0007669"/>
    <property type="project" value="InterPro"/>
</dbReference>
<dbReference type="InterPro" id="IPR044893">
    <property type="entry name" value="RNA_pol_Rpb1_clamp_domain"/>
</dbReference>
<feature type="chain" id="PRO_5035157075" description="DNA-directed RNA polymerase subunit" evidence="23">
    <location>
        <begin position="21"/>
        <end position="2923"/>
    </location>
</feature>